<keyword evidence="2" id="KW-1185">Reference proteome</keyword>
<dbReference type="EMBL" id="CYKH01002151">
    <property type="protein sequence ID" value="CUG93414.1"/>
    <property type="molecule type" value="Genomic_DNA"/>
</dbReference>
<reference evidence="2" key="1">
    <citation type="submission" date="2015-09" db="EMBL/GenBank/DDBJ databases">
        <authorList>
            <consortium name="Pathogen Informatics"/>
        </authorList>
    </citation>
    <scope>NUCLEOTIDE SEQUENCE [LARGE SCALE GENOMIC DNA]</scope>
    <source>
        <strain evidence="2">Lake Konstanz</strain>
    </source>
</reference>
<accession>A0A0S4JWA2</accession>
<protein>
    <submittedName>
        <fullName evidence="1">Uncharacterized protein</fullName>
    </submittedName>
</protein>
<proteinExistence type="predicted"/>
<name>A0A0S4JWA2_BODSA</name>
<dbReference type="Proteomes" id="UP000051952">
    <property type="component" value="Unassembled WGS sequence"/>
</dbReference>
<dbReference type="AlphaFoldDB" id="A0A0S4JWA2"/>
<evidence type="ECO:0000313" key="1">
    <source>
        <dbReference type="EMBL" id="CUG93414.1"/>
    </source>
</evidence>
<dbReference type="VEuPathDB" id="TriTrypDB:BSAL_42760"/>
<evidence type="ECO:0000313" key="2">
    <source>
        <dbReference type="Proteomes" id="UP000051952"/>
    </source>
</evidence>
<gene>
    <name evidence="1" type="ORF">BSAL_42760</name>
</gene>
<sequence length="46" mass="5140">MCGSLSASPEGEKAATSRAVSFRPCFGCDSLSFQQNIFIRERWVRL</sequence>
<organism evidence="1 2">
    <name type="scientific">Bodo saltans</name>
    <name type="common">Flagellated protozoan</name>
    <dbReference type="NCBI Taxonomy" id="75058"/>
    <lineage>
        <taxon>Eukaryota</taxon>
        <taxon>Discoba</taxon>
        <taxon>Euglenozoa</taxon>
        <taxon>Kinetoplastea</taxon>
        <taxon>Metakinetoplastina</taxon>
        <taxon>Eubodonida</taxon>
        <taxon>Bodonidae</taxon>
        <taxon>Bodo</taxon>
    </lineage>
</organism>